<dbReference type="WBParaSite" id="SSLN_0000334901-mRNA-1">
    <property type="protein sequence ID" value="SSLN_0000334901-mRNA-1"/>
    <property type="gene ID" value="SSLN_0000334901"/>
</dbReference>
<evidence type="ECO:0000256" key="2">
    <source>
        <dbReference type="ARBA" id="ARBA00022786"/>
    </source>
</evidence>
<accession>A0A183SGA1</accession>
<keyword evidence="3" id="KW-0378">Hydrolase</keyword>
<evidence type="ECO:0000313" key="7">
    <source>
        <dbReference type="Proteomes" id="UP000275846"/>
    </source>
</evidence>
<evidence type="ECO:0000313" key="6">
    <source>
        <dbReference type="EMBL" id="VDL89634.1"/>
    </source>
</evidence>
<name>A0A183SGA1_SCHSO</name>
<dbReference type="GO" id="GO:0008233">
    <property type="term" value="F:peptidase activity"/>
    <property type="evidence" value="ECO:0007669"/>
    <property type="project" value="UniProtKB-KW"/>
</dbReference>
<keyword evidence="7" id="KW-1185">Reference proteome</keyword>
<protein>
    <submittedName>
        <fullName evidence="8">NR LBD domain-containing protein</fullName>
    </submittedName>
</protein>
<dbReference type="STRING" id="70667.A0A183SGA1"/>
<dbReference type="AlphaFoldDB" id="A0A183SGA1"/>
<feature type="compositionally biased region" description="Pro residues" evidence="4">
    <location>
        <begin position="58"/>
        <end position="67"/>
    </location>
</feature>
<reference evidence="6 7" key="2">
    <citation type="submission" date="2018-11" db="EMBL/GenBank/DDBJ databases">
        <authorList>
            <consortium name="Pathogen Informatics"/>
        </authorList>
    </citation>
    <scope>NUCLEOTIDE SEQUENCE [LARGE SCALE GENOMIC DNA]</scope>
    <source>
        <strain evidence="6 7">NST_G2</strain>
    </source>
</reference>
<feature type="region of interest" description="Disordered" evidence="4">
    <location>
        <begin position="38"/>
        <end position="71"/>
    </location>
</feature>
<evidence type="ECO:0000313" key="8">
    <source>
        <dbReference type="WBParaSite" id="SSLN_0000334901-mRNA-1"/>
    </source>
</evidence>
<dbReference type="Pfam" id="PF25010">
    <property type="entry name" value="ARM_UBP24_USP9X-Y"/>
    <property type="match status" value="1"/>
</dbReference>
<evidence type="ECO:0000256" key="4">
    <source>
        <dbReference type="SAM" id="MobiDB-lite"/>
    </source>
</evidence>
<sequence>MGSSAIRATSDHLRELNRNHSLIDTVCNSLQRYHKQAVSRHAQTLSASSENEYGVPHGDPPPPPPPIGQASMRLPLEFAQSPAPGMSCGQGDRLQKLIKRHLSVLHYLLTVADLHLSFDRAQCIWETLTNDSHDSAYGLEECLSWFTGAIDLLEQDAQTAIFTKHFLKLDPAQLHSLIGFKCFETFFVKVNLNENRLKMHGDVWKVERMDLIGMDMLWDLYTSFPLAPQVTPPGPSSREPCHLPGGATGTPVGASGYTTKISQSPAHPGGRSDGVNGVNLRTAVLLSRQLLLNVSWCRLAHRLRREPDTCHKRFFDTCRKRISANLSIMQDSKANNPNSLRTLLVDTGQMLASLLVGPKAASTARTRHTRCSKLALHRLLYLIYAYIQKSEVCCLV</sequence>
<evidence type="ECO:0000256" key="3">
    <source>
        <dbReference type="ARBA" id="ARBA00022801"/>
    </source>
</evidence>
<dbReference type="OrthoDB" id="6147831at2759"/>
<keyword evidence="2" id="KW-0833">Ubl conjugation pathway</keyword>
<gene>
    <name evidence="6" type="ORF">SSLN_LOCUS3249</name>
</gene>
<dbReference type="Proteomes" id="UP000275846">
    <property type="component" value="Unassembled WGS sequence"/>
</dbReference>
<evidence type="ECO:0000256" key="1">
    <source>
        <dbReference type="ARBA" id="ARBA00022670"/>
    </source>
</evidence>
<proteinExistence type="predicted"/>
<keyword evidence="1" id="KW-0645">Protease</keyword>
<feature type="compositionally biased region" description="Polar residues" evidence="4">
    <location>
        <begin position="41"/>
        <end position="51"/>
    </location>
</feature>
<dbReference type="GO" id="GO:0006508">
    <property type="term" value="P:proteolysis"/>
    <property type="evidence" value="ECO:0007669"/>
    <property type="project" value="UniProtKB-KW"/>
</dbReference>
<feature type="domain" description="UBP34/UBP24/USP9X/USP9Y-like ARM repeat region" evidence="5">
    <location>
        <begin position="96"/>
        <end position="191"/>
    </location>
</feature>
<organism evidence="8">
    <name type="scientific">Schistocephalus solidus</name>
    <name type="common">Tapeworm</name>
    <dbReference type="NCBI Taxonomy" id="70667"/>
    <lineage>
        <taxon>Eukaryota</taxon>
        <taxon>Metazoa</taxon>
        <taxon>Spiralia</taxon>
        <taxon>Lophotrochozoa</taxon>
        <taxon>Platyhelminthes</taxon>
        <taxon>Cestoda</taxon>
        <taxon>Eucestoda</taxon>
        <taxon>Diphyllobothriidea</taxon>
        <taxon>Diphyllobothriidae</taxon>
        <taxon>Schistocephalus</taxon>
    </lineage>
</organism>
<dbReference type="EMBL" id="UYSU01032477">
    <property type="protein sequence ID" value="VDL89634.1"/>
    <property type="molecule type" value="Genomic_DNA"/>
</dbReference>
<dbReference type="InterPro" id="IPR056850">
    <property type="entry name" value="ARM_UBP34_24_USP9X_Y"/>
</dbReference>
<evidence type="ECO:0000259" key="5">
    <source>
        <dbReference type="Pfam" id="PF25010"/>
    </source>
</evidence>
<reference evidence="8" key="1">
    <citation type="submission" date="2016-06" db="UniProtKB">
        <authorList>
            <consortium name="WormBaseParasite"/>
        </authorList>
    </citation>
    <scope>IDENTIFICATION</scope>
</reference>